<keyword evidence="3" id="KW-1185">Reference proteome</keyword>
<dbReference type="InterPro" id="IPR019076">
    <property type="entry name" value="Spore_lipoprot_YhcN/YlaJ-like"/>
</dbReference>
<evidence type="ECO:0000256" key="1">
    <source>
        <dbReference type="SAM" id="SignalP"/>
    </source>
</evidence>
<accession>A0ABT9VTF3</accession>
<keyword evidence="1" id="KW-0732">Signal</keyword>
<sequence>MKKAKKALASLTVAFAVTSLATACGGNQGAQDDQTYRGSNYGNYTINSHDNAYRYDRDGYGHGRGARGLFNNPMNDGNRNSPGGMFFGGGRGPMDMNNGQNNGGNGGNGMFGGNNGMFGGNNGMYNGGAERGQEGQLAQQIEQRLQQIPGVQDCQVLVNGNEVVAGVNAEDGQQNEVMQQVRQEMQQLAPNQNCYVTTDGDVMQRLEGLFRNNDGNVGHQFKQLMDDAGNKIRKITR</sequence>
<organism evidence="2 3">
    <name type="scientific">Caldalkalibacillus horti</name>
    <dbReference type="NCBI Taxonomy" id="77523"/>
    <lineage>
        <taxon>Bacteria</taxon>
        <taxon>Bacillati</taxon>
        <taxon>Bacillota</taxon>
        <taxon>Bacilli</taxon>
        <taxon>Bacillales</taxon>
        <taxon>Bacillaceae</taxon>
        <taxon>Caldalkalibacillus</taxon>
    </lineage>
</organism>
<dbReference type="RefSeq" id="WP_307389602.1">
    <property type="nucleotide sequence ID" value="NZ_BAAADK010000009.1"/>
</dbReference>
<name>A0ABT9VTF3_9BACI</name>
<dbReference type="PROSITE" id="PS51257">
    <property type="entry name" value="PROKAR_LIPOPROTEIN"/>
    <property type="match status" value="1"/>
</dbReference>
<comment type="caution">
    <text evidence="2">The sequence shown here is derived from an EMBL/GenBank/DDBJ whole genome shotgun (WGS) entry which is preliminary data.</text>
</comment>
<evidence type="ECO:0000313" key="3">
    <source>
        <dbReference type="Proteomes" id="UP001235840"/>
    </source>
</evidence>
<reference evidence="2 3" key="1">
    <citation type="submission" date="2023-07" db="EMBL/GenBank/DDBJ databases">
        <title>Genomic Encyclopedia of Type Strains, Phase IV (KMG-IV): sequencing the most valuable type-strain genomes for metagenomic binning, comparative biology and taxonomic classification.</title>
        <authorList>
            <person name="Goeker M."/>
        </authorList>
    </citation>
    <scope>NUCLEOTIDE SEQUENCE [LARGE SCALE GENOMIC DNA]</scope>
    <source>
        <strain evidence="2 3">DSM 12751</strain>
    </source>
</reference>
<protein>
    <recommendedName>
        <fullName evidence="4">Sporulation protein</fullName>
    </recommendedName>
</protein>
<dbReference type="EMBL" id="JAUSTY010000001">
    <property type="protein sequence ID" value="MDQ0164257.1"/>
    <property type="molecule type" value="Genomic_DNA"/>
</dbReference>
<evidence type="ECO:0000313" key="2">
    <source>
        <dbReference type="EMBL" id="MDQ0164257.1"/>
    </source>
</evidence>
<proteinExistence type="predicted"/>
<evidence type="ECO:0008006" key="4">
    <source>
        <dbReference type="Google" id="ProtNLM"/>
    </source>
</evidence>
<dbReference type="Proteomes" id="UP001235840">
    <property type="component" value="Unassembled WGS sequence"/>
</dbReference>
<feature type="signal peptide" evidence="1">
    <location>
        <begin position="1"/>
        <end position="23"/>
    </location>
</feature>
<feature type="chain" id="PRO_5046628002" description="Sporulation protein" evidence="1">
    <location>
        <begin position="24"/>
        <end position="237"/>
    </location>
</feature>
<dbReference type="Pfam" id="PF09580">
    <property type="entry name" value="Spore_YhcN_YlaJ"/>
    <property type="match status" value="1"/>
</dbReference>
<gene>
    <name evidence="2" type="ORF">J2S11_000156</name>
</gene>